<feature type="compositionally biased region" description="Low complexity" evidence="1">
    <location>
        <begin position="119"/>
        <end position="136"/>
    </location>
</feature>
<feature type="region of interest" description="Disordered" evidence="1">
    <location>
        <begin position="282"/>
        <end position="363"/>
    </location>
</feature>
<feature type="compositionally biased region" description="Pro residues" evidence="1">
    <location>
        <begin position="335"/>
        <end position="359"/>
    </location>
</feature>
<organism evidence="2 3">
    <name type="scientific">Oikopleura dioica</name>
    <name type="common">Tunicate</name>
    <dbReference type="NCBI Taxonomy" id="34765"/>
    <lineage>
        <taxon>Eukaryota</taxon>
        <taxon>Metazoa</taxon>
        <taxon>Chordata</taxon>
        <taxon>Tunicata</taxon>
        <taxon>Appendicularia</taxon>
        <taxon>Copelata</taxon>
        <taxon>Oikopleuridae</taxon>
        <taxon>Oikopleura</taxon>
    </lineage>
</organism>
<keyword evidence="3" id="KW-1185">Reference proteome</keyword>
<proteinExistence type="predicted"/>
<feature type="region of interest" description="Disordered" evidence="1">
    <location>
        <begin position="28"/>
        <end position="55"/>
    </location>
</feature>
<evidence type="ECO:0000256" key="1">
    <source>
        <dbReference type="SAM" id="MobiDB-lite"/>
    </source>
</evidence>
<accession>A0ABN7SS45</accession>
<feature type="region of interest" description="Disordered" evidence="1">
    <location>
        <begin position="63"/>
        <end position="82"/>
    </location>
</feature>
<sequence>MRLTEFCKITEYYVRTLPKADRDVILKTPEPKNSSVHEPAAKGEGSSSSIKSQRKTILLAFPQENSQQLNRPDPQLFKVPSPIVPEMVREEVVYNEESPTMMETDDDEKTIDVERTPDSVSESEPAAESAYGSAEEPMSLADQQSDSRNEPIYVDISDPEDGQEGNSSQGMKIIYADEKQEQQKFLTDVKQEKYVYEELSEHESLADGPLELDLPATPSPQPMIKQEQYDGPRPIFQPRAFPNPLLLTPKTTGNNRGNGTRPHVPMYNPYWIPPVLHQSPYREAPGNPPHRASTFLPNRPPFNRPPPPTMDFSHLYPQFPQFEPNNQQVHQQARPPLPPPPRPSHQPPPVQHQRMPPPYQNTFIHPAAYFNPHFAPHLSLYPQREFYQGQYYGSQNNNAQQNHVSQSEARNQADSSFNPYQAQGAQNNYRPSYFNHTNFKQ</sequence>
<feature type="compositionally biased region" description="Polar residues" evidence="1">
    <location>
        <begin position="249"/>
        <end position="258"/>
    </location>
</feature>
<gene>
    <name evidence="2" type="ORF">OKIOD_LOCUS11549</name>
</gene>
<evidence type="ECO:0000313" key="2">
    <source>
        <dbReference type="EMBL" id="CAG5106307.1"/>
    </source>
</evidence>
<evidence type="ECO:0000313" key="3">
    <source>
        <dbReference type="Proteomes" id="UP001158576"/>
    </source>
</evidence>
<protein>
    <submittedName>
        <fullName evidence="2">Oidioi.mRNA.OKI2018_I69.chr1.g2784.t1.cds</fullName>
    </submittedName>
</protein>
<reference evidence="2 3" key="1">
    <citation type="submission" date="2021-04" db="EMBL/GenBank/DDBJ databases">
        <authorList>
            <person name="Bliznina A."/>
        </authorList>
    </citation>
    <scope>NUCLEOTIDE SEQUENCE [LARGE SCALE GENOMIC DNA]</scope>
</reference>
<feature type="region of interest" description="Disordered" evidence="1">
    <location>
        <begin position="394"/>
        <end position="441"/>
    </location>
</feature>
<feature type="region of interest" description="Disordered" evidence="1">
    <location>
        <begin position="200"/>
        <end position="262"/>
    </location>
</feature>
<name>A0ABN7SS45_OIKDI</name>
<feature type="compositionally biased region" description="Low complexity" evidence="1">
    <location>
        <begin position="317"/>
        <end position="334"/>
    </location>
</feature>
<dbReference type="Proteomes" id="UP001158576">
    <property type="component" value="Chromosome 1"/>
</dbReference>
<dbReference type="EMBL" id="OU015566">
    <property type="protein sequence ID" value="CAG5106307.1"/>
    <property type="molecule type" value="Genomic_DNA"/>
</dbReference>
<feature type="compositionally biased region" description="Pro residues" evidence="1">
    <location>
        <begin position="298"/>
        <end position="309"/>
    </location>
</feature>
<feature type="region of interest" description="Disordered" evidence="1">
    <location>
        <begin position="94"/>
        <end position="169"/>
    </location>
</feature>